<dbReference type="OrthoDB" id="48988at2759"/>
<dbReference type="EMBL" id="AWGH01000018">
    <property type="protein sequence ID" value="ODN92044.1"/>
    <property type="molecule type" value="Genomic_DNA"/>
</dbReference>
<sequence length="141" mass="15939">MFDVFRPAREIRTELGRYRLLSPSAAIRVSPLCLGAMSLVDQLLDTLYEAGGNLIDTANNYQNEQSEMIIGEWMEKRGIRDGIVLATILPSASTGTNEGKFEGIAANYCGNHKKNLRLTVESSLKKLRTDYIDLLYIHWWD</sequence>
<proteinExistence type="inferred from homology"/>
<dbReference type="PANTHER" id="PTHR43364:SF7">
    <property type="entry name" value="NADP-DEPENDENT OXIDOREDUCTASE DOMAIN-CONTAINING PROTEIN-RELATED"/>
    <property type="match status" value="1"/>
</dbReference>
<name>A0A1E3ITV5_9TREE</name>
<evidence type="ECO:0000259" key="3">
    <source>
        <dbReference type="Pfam" id="PF00248"/>
    </source>
</evidence>
<feature type="domain" description="NADP-dependent oxidoreductase" evidence="3">
    <location>
        <begin position="41"/>
        <end position="141"/>
    </location>
</feature>
<evidence type="ECO:0000313" key="5">
    <source>
        <dbReference type="Proteomes" id="UP000094819"/>
    </source>
</evidence>
<dbReference type="PANTHER" id="PTHR43364">
    <property type="entry name" value="NADH-SPECIFIC METHYLGLYOXAL REDUCTASE-RELATED"/>
    <property type="match status" value="1"/>
</dbReference>
<organism evidence="4 5">
    <name type="scientific">Cryptococcus wingfieldii CBS 7118</name>
    <dbReference type="NCBI Taxonomy" id="1295528"/>
    <lineage>
        <taxon>Eukaryota</taxon>
        <taxon>Fungi</taxon>
        <taxon>Dikarya</taxon>
        <taxon>Basidiomycota</taxon>
        <taxon>Agaricomycotina</taxon>
        <taxon>Tremellomycetes</taxon>
        <taxon>Tremellales</taxon>
        <taxon>Cryptococcaceae</taxon>
        <taxon>Cryptococcus</taxon>
    </lineage>
</organism>
<dbReference type="AlphaFoldDB" id="A0A1E3ITV5"/>
<dbReference type="InterPro" id="IPR036812">
    <property type="entry name" value="NAD(P)_OxRdtase_dom_sf"/>
</dbReference>
<keyword evidence="5" id="KW-1185">Reference proteome</keyword>
<protein>
    <recommendedName>
        <fullName evidence="3">NADP-dependent oxidoreductase domain-containing protein</fullName>
    </recommendedName>
</protein>
<dbReference type="InterPro" id="IPR050523">
    <property type="entry name" value="AKR_Detox_Biosynth"/>
</dbReference>
<evidence type="ECO:0000256" key="1">
    <source>
        <dbReference type="ARBA" id="ARBA00022857"/>
    </source>
</evidence>
<reference evidence="4 5" key="1">
    <citation type="submission" date="2016-06" db="EMBL/GenBank/DDBJ databases">
        <title>Evolution of pathogenesis and genome organization in the Tremellales.</title>
        <authorList>
            <person name="Cuomo C."/>
            <person name="Litvintseva A."/>
            <person name="Heitman J."/>
            <person name="Chen Y."/>
            <person name="Sun S."/>
            <person name="Springer D."/>
            <person name="Dromer F."/>
            <person name="Young S."/>
            <person name="Zeng Q."/>
            <person name="Chapman S."/>
            <person name="Gujja S."/>
            <person name="Saif S."/>
            <person name="Birren B."/>
        </authorList>
    </citation>
    <scope>NUCLEOTIDE SEQUENCE [LARGE SCALE GENOMIC DNA]</scope>
    <source>
        <strain evidence="4 5">CBS 7118</strain>
    </source>
</reference>
<dbReference type="GeneID" id="30194928"/>
<evidence type="ECO:0000313" key="4">
    <source>
        <dbReference type="EMBL" id="ODN92044.1"/>
    </source>
</evidence>
<dbReference type="Pfam" id="PF00248">
    <property type="entry name" value="Aldo_ket_red"/>
    <property type="match status" value="1"/>
</dbReference>
<dbReference type="InterPro" id="IPR023210">
    <property type="entry name" value="NADP_OxRdtase_dom"/>
</dbReference>
<dbReference type="Gene3D" id="3.20.20.100">
    <property type="entry name" value="NADP-dependent oxidoreductase domain"/>
    <property type="match status" value="1"/>
</dbReference>
<dbReference type="RefSeq" id="XP_019030178.1">
    <property type="nucleotide sequence ID" value="XM_019177794.1"/>
</dbReference>
<evidence type="ECO:0000256" key="2">
    <source>
        <dbReference type="ARBA" id="ARBA00038157"/>
    </source>
</evidence>
<keyword evidence="1" id="KW-0521">NADP</keyword>
<comment type="similarity">
    <text evidence="2">Belongs to the aldo/keto reductase family. Aldo/keto reductase 2 subfamily.</text>
</comment>
<accession>A0A1E3ITV5</accession>
<gene>
    <name evidence="4" type="ORF">L198_05716</name>
</gene>
<comment type="caution">
    <text evidence="4">The sequence shown here is derived from an EMBL/GenBank/DDBJ whole genome shotgun (WGS) entry which is preliminary data.</text>
</comment>
<dbReference type="SUPFAM" id="SSF51430">
    <property type="entry name" value="NAD(P)-linked oxidoreductase"/>
    <property type="match status" value="1"/>
</dbReference>
<dbReference type="Proteomes" id="UP000094819">
    <property type="component" value="Unassembled WGS sequence"/>
</dbReference>